<protein>
    <recommendedName>
        <fullName evidence="3">Mini-circle protein</fullName>
    </recommendedName>
</protein>
<dbReference type="Gene3D" id="1.20.120.450">
    <property type="entry name" value="dinb family like domain"/>
    <property type="match status" value="1"/>
</dbReference>
<accession>A0ABQ6JJM5</accession>
<organism evidence="1 2">
    <name type="scientific">Angustibacter aerolatus</name>
    <dbReference type="NCBI Taxonomy" id="1162965"/>
    <lineage>
        <taxon>Bacteria</taxon>
        <taxon>Bacillati</taxon>
        <taxon>Actinomycetota</taxon>
        <taxon>Actinomycetes</taxon>
        <taxon>Kineosporiales</taxon>
        <taxon>Kineosporiaceae</taxon>
    </lineage>
</organism>
<comment type="caution">
    <text evidence="1">The sequence shown here is derived from an EMBL/GenBank/DDBJ whole genome shotgun (WGS) entry which is preliminary data.</text>
</comment>
<reference evidence="2" key="1">
    <citation type="journal article" date="2019" name="Int. J. Syst. Evol. Microbiol.">
        <title>The Global Catalogue of Microorganisms (GCM) 10K type strain sequencing project: providing services to taxonomists for standard genome sequencing and annotation.</title>
        <authorList>
            <consortium name="The Broad Institute Genomics Platform"/>
            <consortium name="The Broad Institute Genome Sequencing Center for Infectious Disease"/>
            <person name="Wu L."/>
            <person name="Ma J."/>
        </authorList>
    </citation>
    <scope>NUCLEOTIDE SEQUENCE [LARGE SCALE GENOMIC DNA]</scope>
    <source>
        <strain evidence="2">NBRC 108730</strain>
    </source>
</reference>
<dbReference type="Pfam" id="PF04978">
    <property type="entry name" value="MST"/>
    <property type="match status" value="1"/>
</dbReference>
<dbReference type="EMBL" id="BSUZ01000001">
    <property type="protein sequence ID" value="GMA88455.1"/>
    <property type="molecule type" value="Genomic_DNA"/>
</dbReference>
<evidence type="ECO:0008006" key="3">
    <source>
        <dbReference type="Google" id="ProtNLM"/>
    </source>
</evidence>
<dbReference type="InterPro" id="IPR034660">
    <property type="entry name" value="DinB/YfiT-like"/>
</dbReference>
<gene>
    <name evidence="1" type="ORF">GCM10025868_37050</name>
</gene>
<dbReference type="Proteomes" id="UP001157017">
    <property type="component" value="Unassembled WGS sequence"/>
</dbReference>
<evidence type="ECO:0000313" key="2">
    <source>
        <dbReference type="Proteomes" id="UP001157017"/>
    </source>
</evidence>
<dbReference type="SUPFAM" id="SSF109854">
    <property type="entry name" value="DinB/YfiT-like putative metalloenzymes"/>
    <property type="match status" value="1"/>
</dbReference>
<proteinExistence type="predicted"/>
<evidence type="ECO:0000313" key="1">
    <source>
        <dbReference type="EMBL" id="GMA88455.1"/>
    </source>
</evidence>
<dbReference type="InterPro" id="IPR007061">
    <property type="entry name" value="MST-like"/>
</dbReference>
<name>A0ABQ6JJM5_9ACTN</name>
<sequence>MSDTTWTVPPAPRFVEEPVLGDERPMLEGWLDAHRATLRWKVEGLTAQQAKTPSDPPSALTLLGLVRHLADNERWWFRRHGAEDVDLRDIYCTDDWPDADFEGVPDADAAADLATYEAEVLAAREAVAGRSLDDVVQGPAPSRPRSLRWIYLHMIEEYARHNGHADLLREHLDGVTGDFPR</sequence>
<keyword evidence="2" id="KW-1185">Reference proteome</keyword>